<keyword evidence="2" id="KW-1185">Reference proteome</keyword>
<evidence type="ECO:0000313" key="1">
    <source>
        <dbReference type="EMBL" id="SMG44214.1"/>
    </source>
</evidence>
<name>A0A1X7KTK1_9BURK</name>
<proteinExistence type="predicted"/>
<accession>A0A1X7KTK1</accession>
<protein>
    <submittedName>
        <fullName evidence="1">Uncharacterized protein</fullName>
    </submittedName>
</protein>
<dbReference type="Gene3D" id="2.30.110.20">
    <property type="entry name" value="Hcp1-like"/>
    <property type="match status" value="1"/>
</dbReference>
<dbReference type="Proteomes" id="UP000193228">
    <property type="component" value="Unassembled WGS sequence"/>
</dbReference>
<dbReference type="STRING" id="1515439.SAMN06265784_104235"/>
<dbReference type="InterPro" id="IPR036624">
    <property type="entry name" value="Hcp1-lik_sf"/>
</dbReference>
<dbReference type="AlphaFoldDB" id="A0A1X7KTK1"/>
<gene>
    <name evidence="1" type="ORF">SAMN06265784_104235</name>
</gene>
<dbReference type="EMBL" id="FXAT01000004">
    <property type="protein sequence ID" value="SMG44214.1"/>
    <property type="molecule type" value="Genomic_DNA"/>
</dbReference>
<sequence length="71" mass="7990">MVKVSTPKGKPDARGIRLTDLESVQGKGMANIKLAGMSQLNHVESVSLMYGRITWHYTKGNIKFPDDRMER</sequence>
<reference evidence="2" key="1">
    <citation type="submission" date="2017-04" db="EMBL/GenBank/DDBJ databases">
        <authorList>
            <person name="Varghese N."/>
            <person name="Submissions S."/>
        </authorList>
    </citation>
    <scope>NUCLEOTIDE SEQUENCE [LARGE SCALE GENOMIC DNA]</scope>
    <source>
        <strain evidence="2">LMG 29540</strain>
    </source>
</reference>
<evidence type="ECO:0000313" key="2">
    <source>
        <dbReference type="Proteomes" id="UP000193228"/>
    </source>
</evidence>
<organism evidence="1 2">
    <name type="scientific">Paraburkholderia susongensis</name>
    <dbReference type="NCBI Taxonomy" id="1515439"/>
    <lineage>
        <taxon>Bacteria</taxon>
        <taxon>Pseudomonadati</taxon>
        <taxon>Pseudomonadota</taxon>
        <taxon>Betaproteobacteria</taxon>
        <taxon>Burkholderiales</taxon>
        <taxon>Burkholderiaceae</taxon>
        <taxon>Paraburkholderia</taxon>
    </lineage>
</organism>
<dbReference type="SUPFAM" id="SSF141452">
    <property type="entry name" value="Hcp1-like"/>
    <property type="match status" value="1"/>
</dbReference>